<accession>A0ABQ5B5F1</accession>
<dbReference type="EMBL" id="BQNB010012941">
    <property type="protein sequence ID" value="GJT09851.1"/>
    <property type="molecule type" value="Genomic_DNA"/>
</dbReference>
<proteinExistence type="predicted"/>
<reference evidence="1" key="2">
    <citation type="submission" date="2022-01" db="EMBL/GenBank/DDBJ databases">
        <authorList>
            <person name="Yamashiro T."/>
            <person name="Shiraishi A."/>
            <person name="Satake H."/>
            <person name="Nakayama K."/>
        </authorList>
    </citation>
    <scope>NUCLEOTIDE SEQUENCE</scope>
</reference>
<reference evidence="1" key="1">
    <citation type="journal article" date="2022" name="Int. J. Mol. Sci.">
        <title>Draft Genome of Tanacetum Coccineum: Genomic Comparison of Closely Related Tanacetum-Family Plants.</title>
        <authorList>
            <person name="Yamashiro T."/>
            <person name="Shiraishi A."/>
            <person name="Nakayama K."/>
            <person name="Satake H."/>
        </authorList>
    </citation>
    <scope>NUCLEOTIDE SEQUENCE</scope>
</reference>
<keyword evidence="2" id="KW-1185">Reference proteome</keyword>
<evidence type="ECO:0000313" key="2">
    <source>
        <dbReference type="Proteomes" id="UP001151760"/>
    </source>
</evidence>
<dbReference type="Proteomes" id="UP001151760">
    <property type="component" value="Unassembled WGS sequence"/>
</dbReference>
<comment type="caution">
    <text evidence="1">The sequence shown here is derived from an EMBL/GenBank/DDBJ whole genome shotgun (WGS) entry which is preliminary data.</text>
</comment>
<gene>
    <name evidence="1" type="ORF">Tco_0856893</name>
</gene>
<name>A0ABQ5B5F1_9ASTR</name>
<organism evidence="1 2">
    <name type="scientific">Tanacetum coccineum</name>
    <dbReference type="NCBI Taxonomy" id="301880"/>
    <lineage>
        <taxon>Eukaryota</taxon>
        <taxon>Viridiplantae</taxon>
        <taxon>Streptophyta</taxon>
        <taxon>Embryophyta</taxon>
        <taxon>Tracheophyta</taxon>
        <taxon>Spermatophyta</taxon>
        <taxon>Magnoliopsida</taxon>
        <taxon>eudicotyledons</taxon>
        <taxon>Gunneridae</taxon>
        <taxon>Pentapetalae</taxon>
        <taxon>asterids</taxon>
        <taxon>campanulids</taxon>
        <taxon>Asterales</taxon>
        <taxon>Asteraceae</taxon>
        <taxon>Asteroideae</taxon>
        <taxon>Anthemideae</taxon>
        <taxon>Anthemidinae</taxon>
        <taxon>Tanacetum</taxon>
    </lineage>
</organism>
<protein>
    <submittedName>
        <fullName evidence="1">Uncharacterized protein</fullName>
    </submittedName>
</protein>
<sequence length="84" mass="8832">MVCGLRLGLGSFILVQKTWDEFVVRVGMLALNPSPPFGLLFISPFMGISGLSVCAGKGVIRAGIGPSKSSQSLSIAHKWAVVND</sequence>
<evidence type="ECO:0000313" key="1">
    <source>
        <dbReference type="EMBL" id="GJT09851.1"/>
    </source>
</evidence>